<sequence length="106" mass="11939">MQVFELKNAEGEVTAFEISNSFMGSGSIARFIKRCEGCDVTSVRKLFQSDDVHVHFIFEDQAFTVSEPHGESSRLVIAPVEITEDAMAVIHWLMKSVAATPFFKFY</sequence>
<keyword evidence="2" id="KW-1185">Reference proteome</keyword>
<gene>
    <name evidence="1" type="ORF">GCM10022277_28790</name>
</gene>
<proteinExistence type="predicted"/>
<evidence type="ECO:0000313" key="2">
    <source>
        <dbReference type="Proteomes" id="UP001501565"/>
    </source>
</evidence>
<name>A0ABP7MWI4_9GAMM</name>
<comment type="caution">
    <text evidence="1">The sequence shown here is derived from an EMBL/GenBank/DDBJ whole genome shotgun (WGS) entry which is preliminary data.</text>
</comment>
<dbReference type="EMBL" id="BAABBN010000007">
    <property type="protein sequence ID" value="GAA3930327.1"/>
    <property type="molecule type" value="Genomic_DNA"/>
</dbReference>
<evidence type="ECO:0000313" key="1">
    <source>
        <dbReference type="EMBL" id="GAA3930327.1"/>
    </source>
</evidence>
<organism evidence="1 2">
    <name type="scientific">Litoribacillus peritrichatus</name>
    <dbReference type="NCBI Taxonomy" id="718191"/>
    <lineage>
        <taxon>Bacteria</taxon>
        <taxon>Pseudomonadati</taxon>
        <taxon>Pseudomonadota</taxon>
        <taxon>Gammaproteobacteria</taxon>
        <taxon>Oceanospirillales</taxon>
        <taxon>Oceanospirillaceae</taxon>
        <taxon>Litoribacillus</taxon>
    </lineage>
</organism>
<protein>
    <submittedName>
        <fullName evidence="1">Uncharacterized protein</fullName>
    </submittedName>
</protein>
<dbReference type="RefSeq" id="WP_344799253.1">
    <property type="nucleotide sequence ID" value="NZ_BAABBN010000007.1"/>
</dbReference>
<reference evidence="2" key="1">
    <citation type="journal article" date="2019" name="Int. J. Syst. Evol. Microbiol.">
        <title>The Global Catalogue of Microorganisms (GCM) 10K type strain sequencing project: providing services to taxonomists for standard genome sequencing and annotation.</title>
        <authorList>
            <consortium name="The Broad Institute Genomics Platform"/>
            <consortium name="The Broad Institute Genome Sequencing Center for Infectious Disease"/>
            <person name="Wu L."/>
            <person name="Ma J."/>
        </authorList>
    </citation>
    <scope>NUCLEOTIDE SEQUENCE [LARGE SCALE GENOMIC DNA]</scope>
    <source>
        <strain evidence="2">JCM 17551</strain>
    </source>
</reference>
<dbReference type="Proteomes" id="UP001501565">
    <property type="component" value="Unassembled WGS sequence"/>
</dbReference>
<accession>A0ABP7MWI4</accession>